<evidence type="ECO:0000313" key="3">
    <source>
        <dbReference type="Proteomes" id="UP000784294"/>
    </source>
</evidence>
<evidence type="ECO:0000256" key="1">
    <source>
        <dbReference type="SAM" id="Phobius"/>
    </source>
</evidence>
<accession>A0A3S5CM68</accession>
<comment type="caution">
    <text evidence="2">The sequence shown here is derived from an EMBL/GenBank/DDBJ whole genome shotgun (WGS) entry which is preliminary data.</text>
</comment>
<dbReference type="EMBL" id="CAAALY010133381">
    <property type="protein sequence ID" value="VEL32357.1"/>
    <property type="molecule type" value="Genomic_DNA"/>
</dbReference>
<dbReference type="Proteomes" id="UP000784294">
    <property type="component" value="Unassembled WGS sequence"/>
</dbReference>
<reference evidence="2" key="1">
    <citation type="submission" date="2018-11" db="EMBL/GenBank/DDBJ databases">
        <authorList>
            <consortium name="Pathogen Informatics"/>
        </authorList>
    </citation>
    <scope>NUCLEOTIDE SEQUENCE</scope>
</reference>
<proteinExistence type="predicted"/>
<protein>
    <submittedName>
        <fullName evidence="2">Uncharacterized protein</fullName>
    </submittedName>
</protein>
<sequence length="75" mass="8547">MSVCRPQFSDCTDSLYALAKGYHLLRLFRVFFAFFMSALVLLVLSVFVGTHYAASRQTKKRLQETEKSPGNWIPG</sequence>
<organism evidence="2 3">
    <name type="scientific">Protopolystoma xenopodis</name>
    <dbReference type="NCBI Taxonomy" id="117903"/>
    <lineage>
        <taxon>Eukaryota</taxon>
        <taxon>Metazoa</taxon>
        <taxon>Spiralia</taxon>
        <taxon>Lophotrochozoa</taxon>
        <taxon>Platyhelminthes</taxon>
        <taxon>Monogenea</taxon>
        <taxon>Polyopisthocotylea</taxon>
        <taxon>Polystomatidea</taxon>
        <taxon>Polystomatidae</taxon>
        <taxon>Protopolystoma</taxon>
    </lineage>
</organism>
<keyword evidence="3" id="KW-1185">Reference proteome</keyword>
<dbReference type="AlphaFoldDB" id="A0A3S5CM68"/>
<gene>
    <name evidence="2" type="ORF">PXEA_LOCUS25797</name>
</gene>
<keyword evidence="1" id="KW-0812">Transmembrane</keyword>
<keyword evidence="1" id="KW-1133">Transmembrane helix</keyword>
<name>A0A3S5CM68_9PLAT</name>
<feature type="transmembrane region" description="Helical" evidence="1">
    <location>
        <begin position="30"/>
        <end position="54"/>
    </location>
</feature>
<keyword evidence="1" id="KW-0472">Membrane</keyword>
<evidence type="ECO:0000313" key="2">
    <source>
        <dbReference type="EMBL" id="VEL32357.1"/>
    </source>
</evidence>